<protein>
    <submittedName>
        <fullName evidence="1">Uncharacterized protein</fullName>
    </submittedName>
</protein>
<sequence>MEKPSNVSEYWFNNYYRVIVVKLSNDKKFVSVDVYRDKWLFKDYEEICISNNEYCLLYSEVDPLKYNHLFDNILIDKIIVTGVKSNKVFETINIRWFITGEIDYNSILKIFQYSWEIIGCKPPLDDPWVHVCID</sequence>
<accession>A0A7C4D7B9</accession>
<dbReference type="EMBL" id="DTBJ01000016">
    <property type="protein sequence ID" value="HGM58422.1"/>
    <property type="molecule type" value="Genomic_DNA"/>
</dbReference>
<proteinExistence type="predicted"/>
<name>A0A7C4D7B9_STAMA</name>
<gene>
    <name evidence="1" type="ORF">ENU14_02400</name>
</gene>
<organism evidence="1">
    <name type="scientific">Staphylothermus marinus</name>
    <dbReference type="NCBI Taxonomy" id="2280"/>
    <lineage>
        <taxon>Archaea</taxon>
        <taxon>Thermoproteota</taxon>
        <taxon>Thermoprotei</taxon>
        <taxon>Desulfurococcales</taxon>
        <taxon>Desulfurococcaceae</taxon>
        <taxon>Staphylothermus</taxon>
    </lineage>
</organism>
<reference evidence="1" key="1">
    <citation type="journal article" date="2020" name="mSystems">
        <title>Genome- and Community-Level Interaction Insights into Carbon Utilization and Element Cycling Functions of Hydrothermarchaeota in Hydrothermal Sediment.</title>
        <authorList>
            <person name="Zhou Z."/>
            <person name="Liu Y."/>
            <person name="Xu W."/>
            <person name="Pan J."/>
            <person name="Luo Z.H."/>
            <person name="Li M."/>
        </authorList>
    </citation>
    <scope>NUCLEOTIDE SEQUENCE [LARGE SCALE GENOMIC DNA]</scope>
    <source>
        <strain evidence="1">SpSt-642</strain>
    </source>
</reference>
<dbReference type="AlphaFoldDB" id="A0A7C4D7B9"/>
<evidence type="ECO:0000313" key="1">
    <source>
        <dbReference type="EMBL" id="HGM58422.1"/>
    </source>
</evidence>
<comment type="caution">
    <text evidence="1">The sequence shown here is derived from an EMBL/GenBank/DDBJ whole genome shotgun (WGS) entry which is preliminary data.</text>
</comment>